<dbReference type="EMBL" id="RQVR01000012">
    <property type="protein sequence ID" value="RRJ90227.1"/>
    <property type="molecule type" value="Genomic_DNA"/>
</dbReference>
<comment type="cofactor">
    <cofactor evidence="1">
        <name>Ca(2+)</name>
        <dbReference type="ChEBI" id="CHEBI:29108"/>
    </cofactor>
</comment>
<dbReference type="PANTHER" id="PTHR11122">
    <property type="entry name" value="APOSPORY-ASSOCIATED PROTEIN C-RELATED"/>
    <property type="match status" value="1"/>
</dbReference>
<comment type="subunit">
    <text evidence="2">Monomer.</text>
</comment>
<dbReference type="GO" id="GO:0005975">
    <property type="term" value="P:carbohydrate metabolic process"/>
    <property type="evidence" value="ECO:0007669"/>
    <property type="project" value="InterPro"/>
</dbReference>
<proteinExistence type="predicted"/>
<dbReference type="GO" id="GO:0016853">
    <property type="term" value="F:isomerase activity"/>
    <property type="evidence" value="ECO:0007669"/>
    <property type="project" value="InterPro"/>
</dbReference>
<evidence type="ECO:0000313" key="5">
    <source>
        <dbReference type="Proteomes" id="UP000271937"/>
    </source>
</evidence>
<keyword evidence="5" id="KW-1185">Reference proteome</keyword>
<dbReference type="InterPro" id="IPR014718">
    <property type="entry name" value="GH-type_carb-bd"/>
</dbReference>
<organism evidence="4 5">
    <name type="scientific">Flavobacterium macacae</name>
    <dbReference type="NCBI Taxonomy" id="2488993"/>
    <lineage>
        <taxon>Bacteria</taxon>
        <taxon>Pseudomonadati</taxon>
        <taxon>Bacteroidota</taxon>
        <taxon>Flavobacteriia</taxon>
        <taxon>Flavobacteriales</taxon>
        <taxon>Flavobacteriaceae</taxon>
        <taxon>Flavobacterium</taxon>
    </lineage>
</organism>
<evidence type="ECO:0000256" key="1">
    <source>
        <dbReference type="ARBA" id="ARBA00001913"/>
    </source>
</evidence>
<comment type="caution">
    <text evidence="4">The sequence shown here is derived from an EMBL/GenBank/DDBJ whole genome shotgun (WGS) entry which is preliminary data.</text>
</comment>
<name>A0A3P3W7D4_9FLAO</name>
<dbReference type="GO" id="GO:0030246">
    <property type="term" value="F:carbohydrate binding"/>
    <property type="evidence" value="ECO:0007669"/>
    <property type="project" value="InterPro"/>
</dbReference>
<dbReference type="PANTHER" id="PTHR11122:SF13">
    <property type="entry name" value="GLUCOSE-6-PHOSPHATE 1-EPIMERASE"/>
    <property type="match status" value="1"/>
</dbReference>
<dbReference type="InterPro" id="IPR008183">
    <property type="entry name" value="Aldose_1/G6P_1-epimerase"/>
</dbReference>
<dbReference type="Proteomes" id="UP000271937">
    <property type="component" value="Unassembled WGS sequence"/>
</dbReference>
<dbReference type="SUPFAM" id="SSF74650">
    <property type="entry name" value="Galactose mutarotase-like"/>
    <property type="match status" value="1"/>
</dbReference>
<dbReference type="Gene3D" id="2.70.98.10">
    <property type="match status" value="1"/>
</dbReference>
<protein>
    <submittedName>
        <fullName evidence="4">Aldose 1-epimerase family protein</fullName>
    </submittedName>
</protein>
<dbReference type="AlphaFoldDB" id="A0A3P3W7D4"/>
<sequence length="282" mass="32599">MNFSISNGNLVAIINSKGAELNSLKKNNTEYIWEGNSEFWGKHAPILFPIVGTLKENKYSFESNEYSLSRHGFARDLEFQVYESNKESITFSLKSSEETFKNYPFQFELRVSYTLSETNLEVNYQVFNQNDFEMPFSIGGHPAFALPNNFENYCLKFDGDQIISSYFLKDDLLSDDFQEIILENDKLKLNYTLFKDDALIFKNLKSNSIEIVENDNPILKFTFDDFPNFGIWTKENAPFICLEPWFGYSDTIDASGKITEKQGITILESNKNFSASFSIQIY</sequence>
<keyword evidence="3" id="KW-0106">Calcium</keyword>
<evidence type="ECO:0000256" key="3">
    <source>
        <dbReference type="ARBA" id="ARBA00022837"/>
    </source>
</evidence>
<dbReference type="Pfam" id="PF01263">
    <property type="entry name" value="Aldose_epim"/>
    <property type="match status" value="1"/>
</dbReference>
<dbReference type="InterPro" id="IPR011013">
    <property type="entry name" value="Gal_mutarotase_sf_dom"/>
</dbReference>
<evidence type="ECO:0000256" key="2">
    <source>
        <dbReference type="ARBA" id="ARBA00011245"/>
    </source>
</evidence>
<accession>A0A3P3W7D4</accession>
<reference evidence="4 5" key="1">
    <citation type="submission" date="2018-11" db="EMBL/GenBank/DDBJ databases">
        <title>Flavobacterium sp. nov., YIM 102600 draft genome.</title>
        <authorList>
            <person name="Li G."/>
            <person name="Jiang Y."/>
        </authorList>
    </citation>
    <scope>NUCLEOTIDE SEQUENCE [LARGE SCALE GENOMIC DNA]</scope>
    <source>
        <strain evidence="4 5">YIM 102600</strain>
    </source>
</reference>
<evidence type="ECO:0000313" key="4">
    <source>
        <dbReference type="EMBL" id="RRJ90227.1"/>
    </source>
</evidence>
<dbReference type="CDD" id="cd09024">
    <property type="entry name" value="Aldose_epim_lacX"/>
    <property type="match status" value="1"/>
</dbReference>
<dbReference type="InterPro" id="IPR037481">
    <property type="entry name" value="LacX"/>
</dbReference>
<dbReference type="RefSeq" id="WP_125013182.1">
    <property type="nucleotide sequence ID" value="NZ_RQVR01000012.1"/>
</dbReference>
<dbReference type="OrthoDB" id="9795355at2"/>
<gene>
    <name evidence="4" type="ORF">EG849_11250</name>
</gene>